<reference evidence="5" key="1">
    <citation type="submission" date="2023-09" db="EMBL/GenBank/DDBJ databases">
        <title>Undibacterium sp. 20NA77.5 isolated from freshwater.</title>
        <authorList>
            <person name="Le V."/>
            <person name="Ko S.-R."/>
            <person name="Ahn C.-Y."/>
            <person name="Oh H.-M."/>
        </authorList>
    </citation>
    <scope>NUCLEOTIDE SEQUENCE</scope>
    <source>
        <strain evidence="5">20NA77.5</strain>
    </source>
</reference>
<feature type="transmembrane region" description="Helical" evidence="3">
    <location>
        <begin position="369"/>
        <end position="390"/>
    </location>
</feature>
<dbReference type="CDD" id="cd07341">
    <property type="entry name" value="M56_BlaR1_MecR1_like"/>
    <property type="match status" value="1"/>
</dbReference>
<protein>
    <submittedName>
        <fullName evidence="5">M56 family metallopeptidase</fullName>
    </submittedName>
</protein>
<dbReference type="PANTHER" id="PTHR34978:SF3">
    <property type="entry name" value="SLR0241 PROTEIN"/>
    <property type="match status" value="1"/>
</dbReference>
<feature type="transmembrane region" description="Helical" evidence="3">
    <location>
        <begin position="6"/>
        <end position="25"/>
    </location>
</feature>
<keyword evidence="6" id="KW-1185">Reference proteome</keyword>
<dbReference type="InterPro" id="IPR008756">
    <property type="entry name" value="Peptidase_M56"/>
</dbReference>
<gene>
    <name evidence="5" type="ORF">RF679_02265</name>
</gene>
<evidence type="ECO:0000313" key="5">
    <source>
        <dbReference type="EMBL" id="WMW81119.1"/>
    </source>
</evidence>
<dbReference type="Gene3D" id="1.25.40.10">
    <property type="entry name" value="Tetratricopeptide repeat domain"/>
    <property type="match status" value="1"/>
</dbReference>
<name>A0ABY9RIS3_9BURK</name>
<dbReference type="InterPro" id="IPR011990">
    <property type="entry name" value="TPR-like_helical_dom_sf"/>
</dbReference>
<evidence type="ECO:0000259" key="4">
    <source>
        <dbReference type="Pfam" id="PF05569"/>
    </source>
</evidence>
<dbReference type="InterPro" id="IPR052173">
    <property type="entry name" value="Beta-lactam_resp_regulator"/>
</dbReference>
<keyword evidence="3" id="KW-0472">Membrane</keyword>
<keyword evidence="3" id="KW-0812">Transmembrane</keyword>
<proteinExistence type="predicted"/>
<dbReference type="InterPro" id="IPR006597">
    <property type="entry name" value="Sel1-like"/>
</dbReference>
<feature type="coiled-coil region" evidence="1">
    <location>
        <begin position="660"/>
        <end position="692"/>
    </location>
</feature>
<dbReference type="PANTHER" id="PTHR34978">
    <property type="entry name" value="POSSIBLE SENSOR-TRANSDUCER PROTEIN BLAR"/>
    <property type="match status" value="1"/>
</dbReference>
<evidence type="ECO:0000256" key="3">
    <source>
        <dbReference type="SAM" id="Phobius"/>
    </source>
</evidence>
<feature type="domain" description="Peptidase M56" evidence="4">
    <location>
        <begin position="164"/>
        <end position="353"/>
    </location>
</feature>
<dbReference type="SUPFAM" id="SSF81901">
    <property type="entry name" value="HCP-like"/>
    <property type="match status" value="1"/>
</dbReference>
<dbReference type="Pfam" id="PF05569">
    <property type="entry name" value="Peptidase_M56"/>
    <property type="match status" value="1"/>
</dbReference>
<dbReference type="Proteomes" id="UP001181355">
    <property type="component" value="Chromosome"/>
</dbReference>
<sequence length="755" mass="85802">MTLAQFSLWLCTYLVHSSLLLIGCYMIERFGLLKSRQLAEWSWRFALFAGLFSASVQSSNLLADTSLLTDELPYSNVTETKVETSSFQRFEEVPEHSPIEEAQDNLSIKNETYASHHPQVAPNKFINTSTTTTPDGARDSVPNLATSDLHTKRIDLPAQLTIFLEFLAGAWLIFALWCTLASLFQIRTINRRTRQLPSVLDFKEQRTLHTVLQQLQVSQTQVRLSEEWSSPFVAPNQLICLPIKLIDTLTQPQLFAIVAHEQRHLMRCDPLWRIAIHLTIRIFFFQPLNHLAQNRLNLLAEFDCDHFANQTPQARSEFCETLLWCVETSQQSKLPQLAVGMATSSTLSQRFNLLLDENAMNTAFRKQNIWFNLSLLLLALVTSALLVFGLPRFAHALPLLANDHAVLEQTQIQTQTQTQPELKIQTSPIMFDQSEEAPQKSKDPSLAENAHVRESSLIPLLENIESHRTVPPITSLASSLDSERDRDSPHKAIDIPLQITGKTEIQAAPLNQAEIDPLAQRAKKGEPEAQAELGEKLWYGEGVKVDHIAARLWFEKAATQGHPRAQAFLKMFRERETRKTDIAFFTNYFDGQHLKWSEDRCPLPQIDQLDQNRNVYPQIISTLEKSIECRNKYLAEVKNQLVSRTMIPLDLQNLMTTDELDQANDRMHKVLLRNVQASREKAVELIDSIRERERKFITMGSLSYTNPNLHTYLNSQEQRGYQPDVLLHPTYTNSPPGTVSSPSNGPSVPASSANK</sequence>
<feature type="transmembrane region" description="Helical" evidence="3">
    <location>
        <begin position="162"/>
        <end position="184"/>
    </location>
</feature>
<feature type="compositionally biased region" description="Polar residues" evidence="2">
    <location>
        <begin position="730"/>
        <end position="755"/>
    </location>
</feature>
<organism evidence="5 6">
    <name type="scientific">Undibacterium cyanobacteriorum</name>
    <dbReference type="NCBI Taxonomy" id="3073561"/>
    <lineage>
        <taxon>Bacteria</taxon>
        <taxon>Pseudomonadati</taxon>
        <taxon>Pseudomonadota</taxon>
        <taxon>Betaproteobacteria</taxon>
        <taxon>Burkholderiales</taxon>
        <taxon>Oxalobacteraceae</taxon>
        <taxon>Undibacterium</taxon>
    </lineage>
</organism>
<dbReference type="Pfam" id="PF08238">
    <property type="entry name" value="Sel1"/>
    <property type="match status" value="1"/>
</dbReference>
<feature type="region of interest" description="Disordered" evidence="2">
    <location>
        <begin position="726"/>
        <end position="755"/>
    </location>
</feature>
<keyword evidence="3" id="KW-1133">Transmembrane helix</keyword>
<dbReference type="SMART" id="SM00671">
    <property type="entry name" value="SEL1"/>
    <property type="match status" value="1"/>
</dbReference>
<evidence type="ECO:0000256" key="2">
    <source>
        <dbReference type="SAM" id="MobiDB-lite"/>
    </source>
</evidence>
<keyword evidence="1" id="KW-0175">Coiled coil</keyword>
<dbReference type="EMBL" id="CP133720">
    <property type="protein sequence ID" value="WMW81119.1"/>
    <property type="molecule type" value="Genomic_DNA"/>
</dbReference>
<evidence type="ECO:0000256" key="1">
    <source>
        <dbReference type="SAM" id="Coils"/>
    </source>
</evidence>
<accession>A0ABY9RIS3</accession>
<evidence type="ECO:0000313" key="6">
    <source>
        <dbReference type="Proteomes" id="UP001181355"/>
    </source>
</evidence>
<dbReference type="RefSeq" id="WP_309482609.1">
    <property type="nucleotide sequence ID" value="NZ_CP133720.1"/>
</dbReference>